<evidence type="ECO:0000313" key="1">
    <source>
        <dbReference type="EMBL" id="KAF2471735.1"/>
    </source>
</evidence>
<proteinExistence type="predicted"/>
<reference evidence="1" key="1">
    <citation type="journal article" date="2020" name="Stud. Mycol.">
        <title>101 Dothideomycetes genomes: a test case for predicting lifestyles and emergence of pathogens.</title>
        <authorList>
            <person name="Haridas S."/>
            <person name="Albert R."/>
            <person name="Binder M."/>
            <person name="Bloem J."/>
            <person name="Labutti K."/>
            <person name="Salamov A."/>
            <person name="Andreopoulos B."/>
            <person name="Baker S."/>
            <person name="Barry K."/>
            <person name="Bills G."/>
            <person name="Bluhm B."/>
            <person name="Cannon C."/>
            <person name="Castanera R."/>
            <person name="Culley D."/>
            <person name="Daum C."/>
            <person name="Ezra D."/>
            <person name="Gonzalez J."/>
            <person name="Henrissat B."/>
            <person name="Kuo A."/>
            <person name="Liang C."/>
            <person name="Lipzen A."/>
            <person name="Lutzoni F."/>
            <person name="Magnuson J."/>
            <person name="Mondo S."/>
            <person name="Nolan M."/>
            <person name="Ohm R."/>
            <person name="Pangilinan J."/>
            <person name="Park H.-J."/>
            <person name="Ramirez L."/>
            <person name="Alfaro M."/>
            <person name="Sun H."/>
            <person name="Tritt A."/>
            <person name="Yoshinaga Y."/>
            <person name="Zwiers L.-H."/>
            <person name="Turgeon B."/>
            <person name="Goodwin S."/>
            <person name="Spatafora J."/>
            <person name="Crous P."/>
            <person name="Grigoriev I."/>
        </authorList>
    </citation>
    <scope>NUCLEOTIDE SEQUENCE</scope>
    <source>
        <strain evidence="1">ATCC 200398</strain>
    </source>
</reference>
<organism evidence="1 2">
    <name type="scientific">Lindgomyces ingoldianus</name>
    <dbReference type="NCBI Taxonomy" id="673940"/>
    <lineage>
        <taxon>Eukaryota</taxon>
        <taxon>Fungi</taxon>
        <taxon>Dikarya</taxon>
        <taxon>Ascomycota</taxon>
        <taxon>Pezizomycotina</taxon>
        <taxon>Dothideomycetes</taxon>
        <taxon>Pleosporomycetidae</taxon>
        <taxon>Pleosporales</taxon>
        <taxon>Lindgomycetaceae</taxon>
        <taxon>Lindgomyces</taxon>
    </lineage>
</organism>
<accession>A0ACB6QXZ5</accession>
<dbReference type="Proteomes" id="UP000799755">
    <property type="component" value="Unassembled WGS sequence"/>
</dbReference>
<sequence>MKWLEQKYKHKFILQEDNDPSHGSRSLNNAPVRLKNDSHIETLFHPAQSTDLNPIEALWMIIRKRLRGGRWQNVAEFKAAIEREWRRITQAQIRRRISEMPACCERLITSNGQRHRGYRW</sequence>
<keyword evidence="2" id="KW-1185">Reference proteome</keyword>
<gene>
    <name evidence="1" type="ORF">BDR25DRAFT_222568</name>
</gene>
<name>A0ACB6QXZ5_9PLEO</name>
<protein>
    <submittedName>
        <fullName evidence="1">Uncharacterized protein</fullName>
    </submittedName>
</protein>
<evidence type="ECO:0000313" key="2">
    <source>
        <dbReference type="Proteomes" id="UP000799755"/>
    </source>
</evidence>
<comment type="caution">
    <text evidence="1">The sequence shown here is derived from an EMBL/GenBank/DDBJ whole genome shotgun (WGS) entry which is preliminary data.</text>
</comment>
<dbReference type="EMBL" id="MU003504">
    <property type="protein sequence ID" value="KAF2471735.1"/>
    <property type="molecule type" value="Genomic_DNA"/>
</dbReference>